<gene>
    <name evidence="1" type="ORF">DU478_13755</name>
</gene>
<evidence type="ECO:0000313" key="2">
    <source>
        <dbReference type="Proteomes" id="UP000253977"/>
    </source>
</evidence>
<dbReference type="AlphaFoldDB" id="A0A369TLN4"/>
<dbReference type="OrthoDB" id="7793240at2"/>
<proteinExistence type="predicted"/>
<protein>
    <submittedName>
        <fullName evidence="1">Uncharacterized protein</fullName>
    </submittedName>
</protein>
<name>A0A369TLN4_9RHOB</name>
<dbReference type="Gene3D" id="1.10.606.10">
    <property type="entry name" value="Vanadium-containing Chloroperoxidase, domain 2"/>
    <property type="match status" value="1"/>
</dbReference>
<dbReference type="Proteomes" id="UP000253977">
    <property type="component" value="Unassembled WGS sequence"/>
</dbReference>
<dbReference type="GO" id="GO:0004601">
    <property type="term" value="F:peroxidase activity"/>
    <property type="evidence" value="ECO:0007669"/>
    <property type="project" value="InterPro"/>
</dbReference>
<sequence length="159" mass="17313">MLKGFFDIGSVPDFAGDAAGFRREVEQAMHFAAVGKGGAREKQEDACPLTPKGGLGRPARISIGRDMAGPHCFPDHSDSLRSGEAMTLEMLEEQALCCQMVAVVMSVPSFDGGLVRMGSRWRSSVARHARRATGHRKRCSRFGAMIRKALSRNATCRQM</sequence>
<dbReference type="InterPro" id="IPR016119">
    <property type="entry name" value="Br/Cl_peroxidase_C"/>
</dbReference>
<dbReference type="EMBL" id="QPMK01000010">
    <property type="protein sequence ID" value="RDD65732.1"/>
    <property type="molecule type" value="Genomic_DNA"/>
</dbReference>
<organism evidence="1 2">
    <name type="scientific">Thalassococcus profundi</name>
    <dbReference type="NCBI Taxonomy" id="2282382"/>
    <lineage>
        <taxon>Bacteria</taxon>
        <taxon>Pseudomonadati</taxon>
        <taxon>Pseudomonadota</taxon>
        <taxon>Alphaproteobacteria</taxon>
        <taxon>Rhodobacterales</taxon>
        <taxon>Roseobacteraceae</taxon>
        <taxon>Thalassococcus</taxon>
    </lineage>
</organism>
<comment type="caution">
    <text evidence="1">The sequence shown here is derived from an EMBL/GenBank/DDBJ whole genome shotgun (WGS) entry which is preliminary data.</text>
</comment>
<keyword evidence="2" id="KW-1185">Reference proteome</keyword>
<dbReference type="RefSeq" id="WP_147276346.1">
    <property type="nucleotide sequence ID" value="NZ_QPMK01000010.1"/>
</dbReference>
<accession>A0A369TLN4</accession>
<reference evidence="1 2" key="1">
    <citation type="submission" date="2018-07" db="EMBL/GenBank/DDBJ databases">
        <title>Thalassococcus profundi sp. nov., a marine bacterium isolated from deep seawater of Okinawa Trough.</title>
        <authorList>
            <person name="Yu M."/>
        </authorList>
    </citation>
    <scope>NUCLEOTIDE SEQUENCE [LARGE SCALE GENOMIC DNA]</scope>
    <source>
        <strain evidence="1 2">WRAS1</strain>
    </source>
</reference>
<evidence type="ECO:0000313" key="1">
    <source>
        <dbReference type="EMBL" id="RDD65732.1"/>
    </source>
</evidence>